<accession>A0A4P7PPT8</accession>
<organism evidence="9 10">
    <name type="scientific">Flavobacterium sangjuense</name>
    <dbReference type="NCBI Taxonomy" id="2518177"/>
    <lineage>
        <taxon>Bacteria</taxon>
        <taxon>Pseudomonadati</taxon>
        <taxon>Bacteroidota</taxon>
        <taxon>Flavobacteriia</taxon>
        <taxon>Flavobacteriales</taxon>
        <taxon>Flavobacteriaceae</taxon>
        <taxon>Flavobacterium</taxon>
    </lineage>
</organism>
<reference evidence="9 10" key="1">
    <citation type="submission" date="2019-04" db="EMBL/GenBank/DDBJ databases">
        <title>Flavobacterium sp. GS03.</title>
        <authorList>
            <person name="Kim H."/>
        </authorList>
    </citation>
    <scope>NUCLEOTIDE SEQUENCE [LARGE SCALE GENOMIC DNA]</scope>
    <source>
        <strain evidence="9 10">GS03</strain>
    </source>
</reference>
<evidence type="ECO:0000256" key="7">
    <source>
        <dbReference type="ARBA" id="ARBA00023136"/>
    </source>
</evidence>
<comment type="subcellular location">
    <subcellularLocation>
        <location evidence="1">Cell membrane</location>
        <topology evidence="1">Multi-pass membrane protein</topology>
    </subcellularLocation>
</comment>
<dbReference type="OrthoDB" id="678161at2"/>
<feature type="transmembrane region" description="Helical" evidence="8">
    <location>
        <begin position="150"/>
        <end position="171"/>
    </location>
</feature>
<feature type="transmembrane region" description="Helical" evidence="8">
    <location>
        <begin position="84"/>
        <end position="109"/>
    </location>
</feature>
<keyword evidence="6 8" id="KW-1133">Transmembrane helix</keyword>
<dbReference type="NCBIfam" id="TIGR04178">
    <property type="entry name" value="exo_archaeo"/>
    <property type="match status" value="1"/>
</dbReference>
<evidence type="ECO:0000256" key="8">
    <source>
        <dbReference type="SAM" id="Phobius"/>
    </source>
</evidence>
<dbReference type="EMBL" id="CP038810">
    <property type="protein sequence ID" value="QBZ96708.1"/>
    <property type="molecule type" value="Genomic_DNA"/>
</dbReference>
<evidence type="ECO:0000256" key="3">
    <source>
        <dbReference type="ARBA" id="ARBA00022670"/>
    </source>
</evidence>
<evidence type="ECO:0000256" key="5">
    <source>
        <dbReference type="ARBA" id="ARBA00022801"/>
    </source>
</evidence>
<dbReference type="KEGG" id="fsn:GS03_00186"/>
<dbReference type="InterPro" id="IPR026323">
    <property type="entry name" value="Exosortase-related_prot_XrtF"/>
</dbReference>
<keyword evidence="10" id="KW-1185">Reference proteome</keyword>
<dbReference type="GO" id="GO:0006508">
    <property type="term" value="P:proteolysis"/>
    <property type="evidence" value="ECO:0007669"/>
    <property type="project" value="UniProtKB-KW"/>
</dbReference>
<dbReference type="NCBIfam" id="TIGR04128">
    <property type="entry name" value="exoso_Fjoh_1448"/>
    <property type="match status" value="1"/>
</dbReference>
<dbReference type="RefSeq" id="WP_136150706.1">
    <property type="nucleotide sequence ID" value="NZ_CP038810.1"/>
</dbReference>
<protein>
    <recommendedName>
        <fullName evidence="11">Exosortase family protein XrtF</fullName>
    </recommendedName>
</protein>
<keyword evidence="5" id="KW-0378">Hydrolase</keyword>
<evidence type="ECO:0000256" key="1">
    <source>
        <dbReference type="ARBA" id="ARBA00004651"/>
    </source>
</evidence>
<keyword evidence="7 8" id="KW-0472">Membrane</keyword>
<dbReference type="Proteomes" id="UP000296862">
    <property type="component" value="Chromosome"/>
</dbReference>
<proteinExistence type="predicted"/>
<sequence length="185" mass="21618">MKNLLLQYKPFLLFLGKFILSYLVLTFIYQSYLSRYNVKDFDVDFFTQAVADQSATVLSWIDSNSYTMPHQTEPTVKLFYKGKYISRIIEGCNALSVMILFISFVIAFTGKFKKTVLFIVFGIFLIHVLNIARIALLCVALYHFPQYEHLLHGVIFPLVIYGVVFLLWVIWINKYSFYATEVDKK</sequence>
<dbReference type="GO" id="GO:0008233">
    <property type="term" value="F:peptidase activity"/>
    <property type="evidence" value="ECO:0007669"/>
    <property type="project" value="UniProtKB-KW"/>
</dbReference>
<feature type="transmembrane region" description="Helical" evidence="8">
    <location>
        <begin position="116"/>
        <end position="144"/>
    </location>
</feature>
<dbReference type="InterPro" id="IPR019127">
    <property type="entry name" value="Exosortase"/>
</dbReference>
<keyword evidence="2" id="KW-1003">Cell membrane</keyword>
<evidence type="ECO:0000256" key="4">
    <source>
        <dbReference type="ARBA" id="ARBA00022692"/>
    </source>
</evidence>
<evidence type="ECO:0000313" key="10">
    <source>
        <dbReference type="Proteomes" id="UP000296862"/>
    </source>
</evidence>
<keyword evidence="3" id="KW-0645">Protease</keyword>
<dbReference type="Pfam" id="PF09721">
    <property type="entry name" value="Exosortase_EpsH"/>
    <property type="match status" value="1"/>
</dbReference>
<gene>
    <name evidence="9" type="ORF">GS03_00186</name>
</gene>
<evidence type="ECO:0000256" key="2">
    <source>
        <dbReference type="ARBA" id="ARBA00022475"/>
    </source>
</evidence>
<dbReference type="InterPro" id="IPR026392">
    <property type="entry name" value="Exo/Archaeosortase_dom"/>
</dbReference>
<evidence type="ECO:0000313" key="9">
    <source>
        <dbReference type="EMBL" id="QBZ96708.1"/>
    </source>
</evidence>
<evidence type="ECO:0008006" key="11">
    <source>
        <dbReference type="Google" id="ProtNLM"/>
    </source>
</evidence>
<name>A0A4P7PPT8_9FLAO</name>
<evidence type="ECO:0000256" key="6">
    <source>
        <dbReference type="ARBA" id="ARBA00022989"/>
    </source>
</evidence>
<dbReference type="GO" id="GO:0005886">
    <property type="term" value="C:plasma membrane"/>
    <property type="evidence" value="ECO:0007669"/>
    <property type="project" value="UniProtKB-SubCell"/>
</dbReference>
<keyword evidence="4 8" id="KW-0812">Transmembrane</keyword>
<feature type="transmembrane region" description="Helical" evidence="8">
    <location>
        <begin position="12"/>
        <end position="32"/>
    </location>
</feature>
<dbReference type="AlphaFoldDB" id="A0A4P7PPT8"/>